<protein>
    <submittedName>
        <fullName evidence="1">Uncharacterized protein</fullName>
    </submittedName>
</protein>
<name>A0A2P2PG22_RHIMU</name>
<organism evidence="1">
    <name type="scientific">Rhizophora mucronata</name>
    <name type="common">Asiatic mangrove</name>
    <dbReference type="NCBI Taxonomy" id="61149"/>
    <lineage>
        <taxon>Eukaryota</taxon>
        <taxon>Viridiplantae</taxon>
        <taxon>Streptophyta</taxon>
        <taxon>Embryophyta</taxon>
        <taxon>Tracheophyta</taxon>
        <taxon>Spermatophyta</taxon>
        <taxon>Magnoliopsida</taxon>
        <taxon>eudicotyledons</taxon>
        <taxon>Gunneridae</taxon>
        <taxon>Pentapetalae</taxon>
        <taxon>rosids</taxon>
        <taxon>fabids</taxon>
        <taxon>Malpighiales</taxon>
        <taxon>Rhizophoraceae</taxon>
        <taxon>Rhizophora</taxon>
    </lineage>
</organism>
<dbReference type="EMBL" id="GGEC01073181">
    <property type="protein sequence ID" value="MBX53665.1"/>
    <property type="molecule type" value="Transcribed_RNA"/>
</dbReference>
<evidence type="ECO:0000313" key="1">
    <source>
        <dbReference type="EMBL" id="MBX53665.1"/>
    </source>
</evidence>
<accession>A0A2P2PG22</accession>
<sequence length="18" mass="2007">MMLGADSRSSQKKKKKIA</sequence>
<reference evidence="1" key="1">
    <citation type="submission" date="2018-02" db="EMBL/GenBank/DDBJ databases">
        <title>Rhizophora mucronata_Transcriptome.</title>
        <authorList>
            <person name="Meera S.P."/>
            <person name="Sreeshan A."/>
            <person name="Augustine A."/>
        </authorList>
    </citation>
    <scope>NUCLEOTIDE SEQUENCE</scope>
    <source>
        <tissue evidence="1">Leaf</tissue>
    </source>
</reference>
<proteinExistence type="predicted"/>
<dbReference type="AlphaFoldDB" id="A0A2P2PG22"/>